<evidence type="ECO:0000313" key="2">
    <source>
        <dbReference type="EMBL" id="KAJ3641163.1"/>
    </source>
</evidence>
<gene>
    <name evidence="2" type="ORF">Zmor_027680</name>
</gene>
<organism evidence="2 3">
    <name type="scientific">Zophobas morio</name>
    <dbReference type="NCBI Taxonomy" id="2755281"/>
    <lineage>
        <taxon>Eukaryota</taxon>
        <taxon>Metazoa</taxon>
        <taxon>Ecdysozoa</taxon>
        <taxon>Arthropoda</taxon>
        <taxon>Hexapoda</taxon>
        <taxon>Insecta</taxon>
        <taxon>Pterygota</taxon>
        <taxon>Neoptera</taxon>
        <taxon>Endopterygota</taxon>
        <taxon>Coleoptera</taxon>
        <taxon>Polyphaga</taxon>
        <taxon>Cucujiformia</taxon>
        <taxon>Tenebrionidae</taxon>
        <taxon>Zophobas</taxon>
    </lineage>
</organism>
<feature type="region of interest" description="Disordered" evidence="1">
    <location>
        <begin position="49"/>
        <end position="69"/>
    </location>
</feature>
<dbReference type="Proteomes" id="UP001168821">
    <property type="component" value="Unassembled WGS sequence"/>
</dbReference>
<reference evidence="2" key="1">
    <citation type="journal article" date="2023" name="G3 (Bethesda)">
        <title>Whole genome assemblies of Zophobas morio and Tenebrio molitor.</title>
        <authorList>
            <person name="Kaur S."/>
            <person name="Stinson S.A."/>
            <person name="diCenzo G.C."/>
        </authorList>
    </citation>
    <scope>NUCLEOTIDE SEQUENCE</scope>
    <source>
        <strain evidence="2">QUZm001</strain>
    </source>
</reference>
<name>A0AA38HNN4_9CUCU</name>
<evidence type="ECO:0000313" key="3">
    <source>
        <dbReference type="Proteomes" id="UP001168821"/>
    </source>
</evidence>
<evidence type="ECO:0000256" key="1">
    <source>
        <dbReference type="SAM" id="MobiDB-lite"/>
    </source>
</evidence>
<comment type="caution">
    <text evidence="2">The sequence shown here is derived from an EMBL/GenBank/DDBJ whole genome shotgun (WGS) entry which is preliminary data.</text>
</comment>
<dbReference type="AlphaFoldDB" id="A0AA38HNN4"/>
<dbReference type="EMBL" id="JALNTZ010000009">
    <property type="protein sequence ID" value="KAJ3641163.1"/>
    <property type="molecule type" value="Genomic_DNA"/>
</dbReference>
<accession>A0AA38HNN4</accession>
<sequence>MNDLFYLTTYRKHYIKKPLKYFKQPPPPQECPDPAAAAYKTYLLLEKAQSPNPPEEDAHDFHSKHQNRYKPLNKPLNADLILIRQTKTQGTSEYQAEYCDVKKGEQKSEHVITLPENVQLALTTYKNSYRHPVTVNSSAYEPPMVIIPKTRFADISKVYERVNRTTGASEYMGCIGRLGQFIVEAGKEKSPGDCLMAWRTK</sequence>
<protein>
    <submittedName>
        <fullName evidence="2">Uncharacterized protein</fullName>
    </submittedName>
</protein>
<proteinExistence type="predicted"/>
<keyword evidence="3" id="KW-1185">Reference proteome</keyword>